<accession>A0A2C6KNH2</accession>
<dbReference type="EMBL" id="MIGC01004486">
    <property type="protein sequence ID" value="PHJ18022.1"/>
    <property type="molecule type" value="Genomic_DNA"/>
</dbReference>
<sequence length="21" mass="2470">MPRRECPPFVPSGFFKSCQQQ</sequence>
<evidence type="ECO:0000313" key="1">
    <source>
        <dbReference type="EMBL" id="PHJ18022.1"/>
    </source>
</evidence>
<dbReference type="VEuPathDB" id="ToxoDB:CSUI_008151"/>
<dbReference type="Proteomes" id="UP000221165">
    <property type="component" value="Unassembled WGS sequence"/>
</dbReference>
<evidence type="ECO:0000313" key="2">
    <source>
        <dbReference type="Proteomes" id="UP000221165"/>
    </source>
</evidence>
<protein>
    <submittedName>
        <fullName evidence="1">Uncharacterized protein</fullName>
    </submittedName>
</protein>
<keyword evidence="2" id="KW-1185">Reference proteome</keyword>
<name>A0A2C6KNH2_9APIC</name>
<feature type="non-terminal residue" evidence="1">
    <location>
        <position position="21"/>
    </location>
</feature>
<comment type="caution">
    <text evidence="1">The sequence shown here is derived from an EMBL/GenBank/DDBJ whole genome shotgun (WGS) entry which is preliminary data.</text>
</comment>
<reference evidence="1 2" key="1">
    <citation type="journal article" date="2017" name="Int. J. Parasitol.">
        <title>The genome of the protozoan parasite Cystoisospora suis and a reverse vaccinology approach to identify vaccine candidates.</title>
        <authorList>
            <person name="Palmieri N."/>
            <person name="Shrestha A."/>
            <person name="Ruttkowski B."/>
            <person name="Beck T."/>
            <person name="Vogl C."/>
            <person name="Tomley F."/>
            <person name="Blake D.P."/>
            <person name="Joachim A."/>
        </authorList>
    </citation>
    <scope>NUCLEOTIDE SEQUENCE [LARGE SCALE GENOMIC DNA]</scope>
    <source>
        <strain evidence="1 2">Wien I</strain>
    </source>
</reference>
<gene>
    <name evidence="1" type="ORF">CSUI_008151</name>
</gene>
<proteinExistence type="predicted"/>
<organism evidence="1 2">
    <name type="scientific">Cystoisospora suis</name>
    <dbReference type="NCBI Taxonomy" id="483139"/>
    <lineage>
        <taxon>Eukaryota</taxon>
        <taxon>Sar</taxon>
        <taxon>Alveolata</taxon>
        <taxon>Apicomplexa</taxon>
        <taxon>Conoidasida</taxon>
        <taxon>Coccidia</taxon>
        <taxon>Eucoccidiorida</taxon>
        <taxon>Eimeriorina</taxon>
        <taxon>Sarcocystidae</taxon>
        <taxon>Cystoisospora</taxon>
    </lineage>
</organism>
<dbReference type="AlphaFoldDB" id="A0A2C6KNH2"/>